<evidence type="ECO:0000313" key="1">
    <source>
        <dbReference type="EMBL" id="RSM73834.1"/>
    </source>
</evidence>
<dbReference type="SUPFAM" id="SSF56112">
    <property type="entry name" value="Protein kinase-like (PK-like)"/>
    <property type="match status" value="1"/>
</dbReference>
<keyword evidence="1" id="KW-0808">Transferase</keyword>
<dbReference type="AlphaFoldDB" id="A0A428YVE8"/>
<dbReference type="GO" id="GO:0016740">
    <property type="term" value="F:transferase activity"/>
    <property type="evidence" value="ECO:0007669"/>
    <property type="project" value="UniProtKB-KW"/>
</dbReference>
<dbReference type="InterPro" id="IPR011009">
    <property type="entry name" value="Kinase-like_dom_sf"/>
</dbReference>
<dbReference type="EMBL" id="QHKI01000053">
    <property type="protein sequence ID" value="RSM73834.1"/>
    <property type="molecule type" value="Genomic_DNA"/>
</dbReference>
<reference evidence="1 2" key="1">
    <citation type="submission" date="2018-05" db="EMBL/GenBank/DDBJ databases">
        <title>Evolution of GPA BGCs.</title>
        <authorList>
            <person name="Waglechner N."/>
            <person name="Wright G.D."/>
        </authorList>
    </citation>
    <scope>NUCLEOTIDE SEQUENCE [LARGE SCALE GENOMIC DNA]</scope>
    <source>
        <strain evidence="1 2">A82846</strain>
    </source>
</reference>
<organism evidence="1 2">
    <name type="scientific">Kibdelosporangium aridum</name>
    <dbReference type="NCBI Taxonomy" id="2030"/>
    <lineage>
        <taxon>Bacteria</taxon>
        <taxon>Bacillati</taxon>
        <taxon>Actinomycetota</taxon>
        <taxon>Actinomycetes</taxon>
        <taxon>Pseudonocardiales</taxon>
        <taxon>Pseudonocardiaceae</taxon>
        <taxon>Kibdelosporangium</taxon>
    </lineage>
</organism>
<accession>A0A428YVE8</accession>
<name>A0A428YVE8_KIBAR</name>
<protein>
    <submittedName>
        <fullName evidence="1">Aminoglycoside phosphotransferase</fullName>
    </submittedName>
</protein>
<comment type="caution">
    <text evidence="1">The sequence shown here is derived from an EMBL/GenBank/DDBJ whole genome shotgun (WGS) entry which is preliminary data.</text>
</comment>
<dbReference type="Proteomes" id="UP000287547">
    <property type="component" value="Unassembled WGS sequence"/>
</dbReference>
<dbReference type="Gene3D" id="3.90.1200.10">
    <property type="match status" value="1"/>
</dbReference>
<proteinExistence type="predicted"/>
<sequence length="379" mass="41563">MADLALLTGAAAGDMLATMVAGAGGELLHWAATQVDHQPGKRTTVSYSATVKWPDGTRDETLGASTGHLPDGVVRISDGTTDVGVWRFPFDPDLPGLPRAVDPAQARILIEASGLDVGGDVSIHTRAYRPRRRAVVEVRLPDQRRVFIKVVRPKLAKELHDRHRIATTAPESLGWTDDGLVLLAGLPGRTLREELLDYKGVDPRSVTEALDALPWELADKRKPTWGQKAVHYAEVVAVTAPHLSRRARLIAAKVHHESPESPDVPVHGDFYESQLIIHNGQARLLDIDTAGRGERLDDAACLLGHLSVLAQIRADHAAHITDVQDELAAHFSEQLDPQALHRRTAAVVLSLATGPHRVQEENWLRNTELRVELAERWLE</sequence>
<gene>
    <name evidence="1" type="ORF">DMH04_40440</name>
</gene>
<dbReference type="RefSeq" id="WP_037265115.1">
    <property type="nucleotide sequence ID" value="NZ_QHKI01000053.1"/>
</dbReference>
<dbReference type="OrthoDB" id="3837844at2"/>
<evidence type="ECO:0000313" key="2">
    <source>
        <dbReference type="Proteomes" id="UP000287547"/>
    </source>
</evidence>